<feature type="domain" description="C2H2-type" evidence="9">
    <location>
        <begin position="378"/>
        <end position="405"/>
    </location>
</feature>
<keyword evidence="6" id="KW-0539">Nucleus</keyword>
<dbReference type="SMART" id="SM00355">
    <property type="entry name" value="ZnF_C2H2"/>
    <property type="match status" value="3"/>
</dbReference>
<dbReference type="SUPFAM" id="SSF57667">
    <property type="entry name" value="beta-beta-alpha zinc fingers"/>
    <property type="match status" value="2"/>
</dbReference>
<evidence type="ECO:0000313" key="10">
    <source>
        <dbReference type="EMBL" id="KAF7688895.1"/>
    </source>
</evidence>
<feature type="region of interest" description="Disordered" evidence="8">
    <location>
        <begin position="270"/>
        <end position="294"/>
    </location>
</feature>
<feature type="region of interest" description="Disordered" evidence="8">
    <location>
        <begin position="202"/>
        <end position="224"/>
    </location>
</feature>
<dbReference type="Pfam" id="PF00096">
    <property type="entry name" value="zf-C2H2"/>
    <property type="match status" value="3"/>
</dbReference>
<evidence type="ECO:0000259" key="9">
    <source>
        <dbReference type="PROSITE" id="PS50157"/>
    </source>
</evidence>
<evidence type="ECO:0000256" key="3">
    <source>
        <dbReference type="ARBA" id="ARBA00022737"/>
    </source>
</evidence>
<evidence type="ECO:0000256" key="1">
    <source>
        <dbReference type="ARBA" id="ARBA00004123"/>
    </source>
</evidence>
<comment type="caution">
    <text evidence="10">The sequence shown here is derived from an EMBL/GenBank/DDBJ whole genome shotgun (WGS) entry which is preliminary data.</text>
</comment>
<feature type="region of interest" description="Disordered" evidence="8">
    <location>
        <begin position="78"/>
        <end position="114"/>
    </location>
</feature>
<protein>
    <recommendedName>
        <fullName evidence="9">C2H2-type domain-containing protein</fullName>
    </recommendedName>
</protein>
<dbReference type="FunFam" id="3.30.160.60:FF:001498">
    <property type="entry name" value="Zinc finger protein 404"/>
    <property type="match status" value="1"/>
</dbReference>
<dbReference type="GO" id="GO:0008270">
    <property type="term" value="F:zinc ion binding"/>
    <property type="evidence" value="ECO:0007669"/>
    <property type="project" value="UniProtKB-KW"/>
</dbReference>
<sequence length="446" mass="48944">MAHNTESSADSGPVAELSVSFHEELSASIQSAFGVAGELAVSEVSRLVLKAFRDVRDQLHKSLQANRNLQARLNQAQKELRGTRRTRDAAVNTSPISPAETMLDAGGTQEDSPGEPYACQSFREIGEDGLESVQDVKPSLTLQPRLQQLQETEGIKVDSDSMQEATSHADQVCIGVAMVPEASAIQIKGRLSFEPGRTAKLEDADQCAYSKSDSEHEFSPDSLSMAQSKLLEDWRPDPLQHPSCQSDAYASSCSSALGDLPGMDFLASASSSQPNMCHEPLSGSELSAQSHPAPNPLFPTHNSGQAHTLGQSFSIPAEVRRYRGALQPKPPSHQHKSPKRNLYPPGRSPFHCSQCGRDFNRMEHLKIHQRIHTGEKPYVCTECTARFRHSWALTRHFRIHTGEKPYVCAQCGKSFRNCGGLRFHQRTHARGGLNNAKPNIEGYGRT</sequence>
<reference evidence="10" key="1">
    <citation type="submission" date="2020-08" db="EMBL/GenBank/DDBJ databases">
        <title>Chromosome-level assembly of Southern catfish (Silurus meridionalis) provides insights into visual adaptation to the nocturnal and benthic lifestyles.</title>
        <authorList>
            <person name="Zhang Y."/>
            <person name="Wang D."/>
            <person name="Peng Z."/>
        </authorList>
    </citation>
    <scope>NUCLEOTIDE SEQUENCE</scope>
    <source>
        <strain evidence="10">SWU-2019-XX</strain>
        <tissue evidence="10">Muscle</tissue>
    </source>
</reference>
<dbReference type="AlphaFoldDB" id="A0A8T0AA12"/>
<dbReference type="PANTHER" id="PTHR16515:SF49">
    <property type="entry name" value="GASTRULA ZINC FINGER PROTEIN XLCGF49.1-LIKE-RELATED"/>
    <property type="match status" value="1"/>
</dbReference>
<name>A0A8T0AA12_SILME</name>
<dbReference type="InterPro" id="IPR013087">
    <property type="entry name" value="Znf_C2H2_type"/>
</dbReference>
<comment type="subcellular location">
    <subcellularLocation>
        <location evidence="1">Nucleus</location>
    </subcellularLocation>
</comment>
<dbReference type="Gene3D" id="3.30.160.60">
    <property type="entry name" value="Classic Zinc Finger"/>
    <property type="match status" value="3"/>
</dbReference>
<dbReference type="InterPro" id="IPR036236">
    <property type="entry name" value="Znf_C2H2_sf"/>
</dbReference>
<feature type="domain" description="C2H2-type" evidence="9">
    <location>
        <begin position="406"/>
        <end position="429"/>
    </location>
</feature>
<keyword evidence="11" id="KW-1185">Reference proteome</keyword>
<organism evidence="10 11">
    <name type="scientific">Silurus meridionalis</name>
    <name type="common">Southern catfish</name>
    <name type="synonym">Silurus soldatovi meridionalis</name>
    <dbReference type="NCBI Taxonomy" id="175797"/>
    <lineage>
        <taxon>Eukaryota</taxon>
        <taxon>Metazoa</taxon>
        <taxon>Chordata</taxon>
        <taxon>Craniata</taxon>
        <taxon>Vertebrata</taxon>
        <taxon>Euteleostomi</taxon>
        <taxon>Actinopterygii</taxon>
        <taxon>Neopterygii</taxon>
        <taxon>Teleostei</taxon>
        <taxon>Ostariophysi</taxon>
        <taxon>Siluriformes</taxon>
        <taxon>Siluridae</taxon>
        <taxon>Silurus</taxon>
    </lineage>
</organism>
<dbReference type="PROSITE" id="PS50157">
    <property type="entry name" value="ZINC_FINGER_C2H2_2"/>
    <property type="match status" value="3"/>
</dbReference>
<dbReference type="FunFam" id="3.30.160.60:FF:000352">
    <property type="entry name" value="zinc finger protein 3 homolog"/>
    <property type="match status" value="1"/>
</dbReference>
<dbReference type="InterPro" id="IPR050331">
    <property type="entry name" value="Zinc_finger"/>
</dbReference>
<dbReference type="FunFam" id="3.30.160.60:FF:000358">
    <property type="entry name" value="zinc finger protein 24"/>
    <property type="match status" value="1"/>
</dbReference>
<keyword evidence="3" id="KW-0677">Repeat</keyword>
<dbReference type="OrthoDB" id="3437960at2759"/>
<feature type="region of interest" description="Disordered" evidence="8">
    <location>
        <begin position="326"/>
        <end position="345"/>
    </location>
</feature>
<dbReference type="PROSITE" id="PS00028">
    <property type="entry name" value="ZINC_FINGER_C2H2_1"/>
    <property type="match status" value="3"/>
</dbReference>
<evidence type="ECO:0000256" key="4">
    <source>
        <dbReference type="ARBA" id="ARBA00022771"/>
    </source>
</evidence>
<evidence type="ECO:0000256" key="8">
    <source>
        <dbReference type="SAM" id="MobiDB-lite"/>
    </source>
</evidence>
<gene>
    <name evidence="10" type="ORF">HF521_013702</name>
</gene>
<keyword evidence="2" id="KW-0479">Metal-binding</keyword>
<evidence type="ECO:0000256" key="6">
    <source>
        <dbReference type="ARBA" id="ARBA00023242"/>
    </source>
</evidence>
<feature type="domain" description="C2H2-type" evidence="9">
    <location>
        <begin position="350"/>
        <end position="377"/>
    </location>
</feature>
<keyword evidence="4 7" id="KW-0863">Zinc-finger</keyword>
<dbReference type="GO" id="GO:0010468">
    <property type="term" value="P:regulation of gene expression"/>
    <property type="evidence" value="ECO:0007669"/>
    <property type="project" value="TreeGrafter"/>
</dbReference>
<dbReference type="EMBL" id="JABFDY010000025">
    <property type="protein sequence ID" value="KAF7688895.1"/>
    <property type="molecule type" value="Genomic_DNA"/>
</dbReference>
<feature type="compositionally biased region" description="Basic and acidic residues" evidence="8">
    <location>
        <begin position="78"/>
        <end position="88"/>
    </location>
</feature>
<keyword evidence="5" id="KW-0862">Zinc</keyword>
<dbReference type="Proteomes" id="UP000606274">
    <property type="component" value="Unassembled WGS sequence"/>
</dbReference>
<accession>A0A8T0AA12</accession>
<dbReference type="GO" id="GO:0005634">
    <property type="term" value="C:nucleus"/>
    <property type="evidence" value="ECO:0007669"/>
    <property type="project" value="UniProtKB-SubCell"/>
</dbReference>
<evidence type="ECO:0000256" key="5">
    <source>
        <dbReference type="ARBA" id="ARBA00022833"/>
    </source>
</evidence>
<dbReference type="PANTHER" id="PTHR16515">
    <property type="entry name" value="PR DOMAIN ZINC FINGER PROTEIN"/>
    <property type="match status" value="1"/>
</dbReference>
<proteinExistence type="predicted"/>
<evidence type="ECO:0000313" key="11">
    <source>
        <dbReference type="Proteomes" id="UP000606274"/>
    </source>
</evidence>
<evidence type="ECO:0000256" key="2">
    <source>
        <dbReference type="ARBA" id="ARBA00022723"/>
    </source>
</evidence>
<evidence type="ECO:0000256" key="7">
    <source>
        <dbReference type="PROSITE-ProRule" id="PRU00042"/>
    </source>
</evidence>